<dbReference type="GO" id="GO:0005886">
    <property type="term" value="C:plasma membrane"/>
    <property type="evidence" value="ECO:0007669"/>
    <property type="project" value="TreeGrafter"/>
</dbReference>
<dbReference type="InterPro" id="IPR004358">
    <property type="entry name" value="Sig_transdc_His_kin-like_C"/>
</dbReference>
<organism evidence="12 13">
    <name type="scientific">Pleionea litopenaei</name>
    <dbReference type="NCBI Taxonomy" id="3070815"/>
    <lineage>
        <taxon>Bacteria</taxon>
        <taxon>Pseudomonadati</taxon>
        <taxon>Pseudomonadota</taxon>
        <taxon>Gammaproteobacteria</taxon>
        <taxon>Oceanospirillales</taxon>
        <taxon>Pleioneaceae</taxon>
        <taxon>Pleionea</taxon>
    </lineage>
</organism>
<evidence type="ECO:0000256" key="10">
    <source>
        <dbReference type="SAM" id="Phobius"/>
    </source>
</evidence>
<keyword evidence="5" id="KW-0808">Transferase</keyword>
<dbReference type="InterPro" id="IPR003594">
    <property type="entry name" value="HATPase_dom"/>
</dbReference>
<name>A0AA51RUX6_9GAMM</name>
<evidence type="ECO:0000256" key="3">
    <source>
        <dbReference type="ARBA" id="ARBA00012438"/>
    </source>
</evidence>
<dbReference type="InterPro" id="IPR036097">
    <property type="entry name" value="HisK_dim/P_sf"/>
</dbReference>
<evidence type="ECO:0000313" key="13">
    <source>
        <dbReference type="Proteomes" id="UP001239782"/>
    </source>
</evidence>
<protein>
    <recommendedName>
        <fullName evidence="3">histidine kinase</fullName>
        <ecNumber evidence="3">2.7.13.3</ecNumber>
    </recommendedName>
</protein>
<keyword evidence="12" id="KW-0547">Nucleotide-binding</keyword>
<dbReference type="InterPro" id="IPR050428">
    <property type="entry name" value="TCS_sensor_his_kinase"/>
</dbReference>
<dbReference type="SMART" id="SM00387">
    <property type="entry name" value="HATPase_c"/>
    <property type="match status" value="1"/>
</dbReference>
<dbReference type="Pfam" id="PF02518">
    <property type="entry name" value="HATPase_c"/>
    <property type="match status" value="1"/>
</dbReference>
<dbReference type="EMBL" id="CP133548">
    <property type="protein sequence ID" value="WMS87964.1"/>
    <property type="molecule type" value="Genomic_DNA"/>
</dbReference>
<dbReference type="PRINTS" id="PR00344">
    <property type="entry name" value="BCTRLSENSOR"/>
</dbReference>
<dbReference type="KEGG" id="plei:Q9312_03350"/>
<dbReference type="SUPFAM" id="SSF55874">
    <property type="entry name" value="ATPase domain of HSP90 chaperone/DNA topoisomerase II/histidine kinase"/>
    <property type="match status" value="1"/>
</dbReference>
<dbReference type="SUPFAM" id="SSF47384">
    <property type="entry name" value="Homodimeric domain of signal transducing histidine kinase"/>
    <property type="match status" value="1"/>
</dbReference>
<dbReference type="EC" id="2.7.13.3" evidence="3"/>
<dbReference type="GO" id="GO:0000155">
    <property type="term" value="F:phosphorelay sensor kinase activity"/>
    <property type="evidence" value="ECO:0007669"/>
    <property type="project" value="InterPro"/>
</dbReference>
<evidence type="ECO:0000256" key="8">
    <source>
        <dbReference type="ARBA" id="ARBA00022989"/>
    </source>
</evidence>
<dbReference type="InterPro" id="IPR005467">
    <property type="entry name" value="His_kinase_dom"/>
</dbReference>
<reference evidence="12 13" key="1">
    <citation type="submission" date="2023-08" db="EMBL/GenBank/DDBJ databases">
        <title>Pleionea litopenaei sp. nov., isolated from stomach of juvenile Litopenaeus vannamei.</title>
        <authorList>
            <person name="Rho A.M."/>
            <person name="Hwang C.Y."/>
        </authorList>
    </citation>
    <scope>NUCLEOTIDE SEQUENCE [LARGE SCALE GENOMIC DNA]</scope>
    <source>
        <strain evidence="12 13">HL-JVS1</strain>
    </source>
</reference>
<evidence type="ECO:0000256" key="6">
    <source>
        <dbReference type="ARBA" id="ARBA00022692"/>
    </source>
</evidence>
<evidence type="ECO:0000313" key="12">
    <source>
        <dbReference type="EMBL" id="WMS87964.1"/>
    </source>
</evidence>
<sequence length="408" mass="46262">MKTQLLMLLTAAEEEEPGKLYLPEVVREDTFNQIDSGNYAFVYTGVGRELWRSFSAVDLDLQLAEVIPTGDYLFDRAIVNNVKFYRLRYAVIWESFDGSEHYYQFTLLQESHLLQAIIDDFRVTLWSGLFLVLILMVLIQLLALHWGLRPLDLIAFDLKKIESGQQHSLQGDYPRELYPLTQNLNFLIEAERQQREKYRNTLSNLAHSLKTPLAVIKGEVHGGTTDQALVNSQINRMDEIIQYQLTRAVSGSSGSMLSSVNVDICIEKILSALEKVYQSKCVKFTYKGDASARFFGDEGDLMEMLGNLLDNAGKWTSENVWVDVNASSIDVGHQLEIFIKDDGPGIPKEKHELVLQRGHRLDEQTEGQGIGLSVVAELVHHYGGTIEIDPLYTDGACFKICFVFKRVN</sequence>
<evidence type="ECO:0000256" key="9">
    <source>
        <dbReference type="ARBA" id="ARBA00023136"/>
    </source>
</evidence>
<evidence type="ECO:0000259" key="11">
    <source>
        <dbReference type="PROSITE" id="PS50109"/>
    </source>
</evidence>
<feature type="transmembrane region" description="Helical" evidence="10">
    <location>
        <begin position="123"/>
        <end position="148"/>
    </location>
</feature>
<keyword evidence="7" id="KW-0418">Kinase</keyword>
<keyword evidence="4" id="KW-0597">Phosphoprotein</keyword>
<evidence type="ECO:0000256" key="4">
    <source>
        <dbReference type="ARBA" id="ARBA00022553"/>
    </source>
</evidence>
<dbReference type="PANTHER" id="PTHR45436:SF4">
    <property type="entry name" value="SENSOR PROTEIN PHOQ"/>
    <property type="match status" value="1"/>
</dbReference>
<gene>
    <name evidence="12" type="ORF">Q9312_03350</name>
</gene>
<dbReference type="Gene3D" id="1.10.287.130">
    <property type="match status" value="1"/>
</dbReference>
<dbReference type="AlphaFoldDB" id="A0AA51RUX6"/>
<dbReference type="Gene3D" id="3.30.565.10">
    <property type="entry name" value="Histidine kinase-like ATPase, C-terminal domain"/>
    <property type="match status" value="1"/>
</dbReference>
<accession>A0AA51RUX6</accession>
<evidence type="ECO:0000256" key="5">
    <source>
        <dbReference type="ARBA" id="ARBA00022679"/>
    </source>
</evidence>
<dbReference type="InterPro" id="IPR036890">
    <property type="entry name" value="HATPase_C_sf"/>
</dbReference>
<keyword evidence="12" id="KW-0067">ATP-binding</keyword>
<dbReference type="PANTHER" id="PTHR45436">
    <property type="entry name" value="SENSOR HISTIDINE KINASE YKOH"/>
    <property type="match status" value="1"/>
</dbReference>
<dbReference type="PROSITE" id="PS50109">
    <property type="entry name" value="HIS_KIN"/>
    <property type="match status" value="1"/>
</dbReference>
<evidence type="ECO:0000256" key="2">
    <source>
        <dbReference type="ARBA" id="ARBA00004370"/>
    </source>
</evidence>
<dbReference type="CDD" id="cd00082">
    <property type="entry name" value="HisKA"/>
    <property type="match status" value="1"/>
</dbReference>
<feature type="domain" description="Histidine kinase" evidence="11">
    <location>
        <begin position="204"/>
        <end position="406"/>
    </location>
</feature>
<dbReference type="GO" id="GO:0005524">
    <property type="term" value="F:ATP binding"/>
    <property type="evidence" value="ECO:0007669"/>
    <property type="project" value="UniProtKB-KW"/>
</dbReference>
<keyword evidence="6 10" id="KW-0812">Transmembrane</keyword>
<keyword evidence="8 10" id="KW-1133">Transmembrane helix</keyword>
<keyword evidence="9 10" id="KW-0472">Membrane</keyword>
<evidence type="ECO:0000256" key="7">
    <source>
        <dbReference type="ARBA" id="ARBA00022777"/>
    </source>
</evidence>
<comment type="subcellular location">
    <subcellularLocation>
        <location evidence="2">Membrane</location>
    </subcellularLocation>
</comment>
<dbReference type="Proteomes" id="UP001239782">
    <property type="component" value="Chromosome"/>
</dbReference>
<dbReference type="InterPro" id="IPR003661">
    <property type="entry name" value="HisK_dim/P_dom"/>
</dbReference>
<evidence type="ECO:0000256" key="1">
    <source>
        <dbReference type="ARBA" id="ARBA00000085"/>
    </source>
</evidence>
<dbReference type="RefSeq" id="WP_309203133.1">
    <property type="nucleotide sequence ID" value="NZ_CP133548.1"/>
</dbReference>
<keyword evidence="13" id="KW-1185">Reference proteome</keyword>
<proteinExistence type="predicted"/>
<comment type="catalytic activity">
    <reaction evidence="1">
        <text>ATP + protein L-histidine = ADP + protein N-phospho-L-histidine.</text>
        <dbReference type="EC" id="2.7.13.3"/>
    </reaction>
</comment>